<dbReference type="EMBL" id="PKKJ01000014">
    <property type="protein sequence ID" value="PKY65779.1"/>
    <property type="molecule type" value="Genomic_DNA"/>
</dbReference>
<reference evidence="1 2" key="1">
    <citation type="submission" date="2017-12" db="EMBL/GenBank/DDBJ databases">
        <title>Phylogenetic diversity of female urinary microbiome.</title>
        <authorList>
            <person name="Thomas-White K."/>
            <person name="Wolfe A.J."/>
        </authorList>
    </citation>
    <scope>NUCLEOTIDE SEQUENCE [LARGE SCALE GENOMIC DNA]</scope>
    <source>
        <strain evidence="1 2">UMB0250</strain>
    </source>
</reference>
<evidence type="ECO:0008006" key="3">
    <source>
        <dbReference type="Google" id="ProtNLM"/>
    </source>
</evidence>
<dbReference type="AlphaFoldDB" id="A0A2I1I3V1"/>
<name>A0A2I1I3V1_9ACTO</name>
<accession>A0A2I1I3V1</accession>
<organism evidence="1 2">
    <name type="scientific">Schaalia turicensis</name>
    <dbReference type="NCBI Taxonomy" id="131111"/>
    <lineage>
        <taxon>Bacteria</taxon>
        <taxon>Bacillati</taxon>
        <taxon>Actinomycetota</taxon>
        <taxon>Actinomycetes</taxon>
        <taxon>Actinomycetales</taxon>
        <taxon>Actinomycetaceae</taxon>
        <taxon>Schaalia</taxon>
    </lineage>
</organism>
<dbReference type="Proteomes" id="UP000234545">
    <property type="component" value="Unassembled WGS sequence"/>
</dbReference>
<sequence length="67" mass="6901">METLTLDEIADLEVETFEVIDLKELSEDLANCCSTTSCACSTTSCCSCSTSSTCSTSCSCGSTSSCA</sequence>
<proteinExistence type="predicted"/>
<comment type="caution">
    <text evidence="1">The sequence shown here is derived from an EMBL/GenBank/DDBJ whole genome shotgun (WGS) entry which is preliminary data.</text>
</comment>
<evidence type="ECO:0000313" key="1">
    <source>
        <dbReference type="EMBL" id="PKY65779.1"/>
    </source>
</evidence>
<protein>
    <recommendedName>
        <fullName evidence="3">Thiazolylpeptide-type bacteriocin</fullName>
    </recommendedName>
</protein>
<evidence type="ECO:0000313" key="2">
    <source>
        <dbReference type="Proteomes" id="UP000234545"/>
    </source>
</evidence>
<gene>
    <name evidence="1" type="ORF">CYJ25_07760</name>
</gene>